<dbReference type="AlphaFoldDB" id="A0A1M6XL88"/>
<proteinExistence type="predicted"/>
<protein>
    <submittedName>
        <fullName evidence="3">Outer membrane protein beta-barrel domain-containing protein</fullName>
    </submittedName>
</protein>
<feature type="signal peptide" evidence="1">
    <location>
        <begin position="1"/>
        <end position="19"/>
    </location>
</feature>
<keyword evidence="4" id="KW-1185">Reference proteome</keyword>
<dbReference type="SUPFAM" id="SSF56925">
    <property type="entry name" value="OMPA-like"/>
    <property type="match status" value="1"/>
</dbReference>
<dbReference type="Proteomes" id="UP000184364">
    <property type="component" value="Unassembled WGS sequence"/>
</dbReference>
<dbReference type="EMBL" id="FRAV01000011">
    <property type="protein sequence ID" value="SHL06555.1"/>
    <property type="molecule type" value="Genomic_DNA"/>
</dbReference>
<evidence type="ECO:0000256" key="1">
    <source>
        <dbReference type="SAM" id="SignalP"/>
    </source>
</evidence>
<keyword evidence="1" id="KW-0732">Signal</keyword>
<dbReference type="STRING" id="1302687.SAMN05444267_101143"/>
<dbReference type="OrthoDB" id="947434at2"/>
<organism evidence="3 4">
    <name type="scientific">Chryseobacterium polytrichastri</name>
    <dbReference type="NCBI Taxonomy" id="1302687"/>
    <lineage>
        <taxon>Bacteria</taxon>
        <taxon>Pseudomonadati</taxon>
        <taxon>Bacteroidota</taxon>
        <taxon>Flavobacteriia</taxon>
        <taxon>Flavobacteriales</taxon>
        <taxon>Weeksellaceae</taxon>
        <taxon>Chryseobacterium group</taxon>
        <taxon>Chryseobacterium</taxon>
    </lineage>
</organism>
<gene>
    <name evidence="3" type="ORF">SAMN05444267_101143</name>
</gene>
<dbReference type="Pfam" id="PF13568">
    <property type="entry name" value="OMP_b-brl_2"/>
    <property type="match status" value="1"/>
</dbReference>
<evidence type="ECO:0000259" key="2">
    <source>
        <dbReference type="Pfam" id="PF13568"/>
    </source>
</evidence>
<dbReference type="RefSeq" id="WP_073292578.1">
    <property type="nucleotide sequence ID" value="NZ_FRAV01000011.1"/>
</dbReference>
<feature type="chain" id="PRO_5013291477" evidence="1">
    <location>
        <begin position="20"/>
        <end position="200"/>
    </location>
</feature>
<feature type="domain" description="Outer membrane protein beta-barrel" evidence="2">
    <location>
        <begin position="23"/>
        <end position="175"/>
    </location>
</feature>
<dbReference type="InterPro" id="IPR011250">
    <property type="entry name" value="OMP/PagP_B-barrel"/>
</dbReference>
<accession>A0A1M6XL88</accession>
<dbReference type="InterPro" id="IPR025665">
    <property type="entry name" value="Beta-barrel_OMP_2"/>
</dbReference>
<evidence type="ECO:0000313" key="4">
    <source>
        <dbReference type="Proteomes" id="UP000184364"/>
    </source>
</evidence>
<name>A0A1M6XL88_9FLAO</name>
<reference evidence="4" key="1">
    <citation type="submission" date="2016-11" db="EMBL/GenBank/DDBJ databases">
        <authorList>
            <person name="Varghese N."/>
            <person name="Submissions S."/>
        </authorList>
    </citation>
    <scope>NUCLEOTIDE SEQUENCE [LARGE SCALE GENOMIC DNA]</scope>
    <source>
        <strain evidence="4">DSM 26899</strain>
    </source>
</reference>
<sequence>MKKLFLVGFALVASQMSFGQSTLGNIMQRLSFGVKAGGNYSNFTDAGFDTEGLAGFHGGLIVNFKLADKWSIQEEFLYSTQGAKTKNSLLGLEKDLKLSYLSVPILVKYHSNIGIYAEVGPQVNMLIEDAKNTGFDKFADKIDAGVAAGIGYQFKGGSLKGLGIGARYYQGFTDVGKFNSSAVKSDFKNSVFQAGVFYIF</sequence>
<evidence type="ECO:0000313" key="3">
    <source>
        <dbReference type="EMBL" id="SHL06555.1"/>
    </source>
</evidence>